<dbReference type="PROSITE" id="PS51257">
    <property type="entry name" value="PROKAR_LIPOPROTEIN"/>
    <property type="match status" value="1"/>
</dbReference>
<evidence type="ECO:0000313" key="2">
    <source>
        <dbReference type="Proteomes" id="UP000256686"/>
    </source>
</evidence>
<proteinExistence type="predicted"/>
<gene>
    <name evidence="1" type="ORF">DRF65_06220</name>
</gene>
<dbReference type="Proteomes" id="UP000256686">
    <property type="component" value="Unassembled WGS sequence"/>
</dbReference>
<dbReference type="RefSeq" id="WP_115969824.1">
    <property type="nucleotide sequence ID" value="NZ_QNVT01000004.1"/>
</dbReference>
<protein>
    <recommendedName>
        <fullName evidence="3">Lipoprotein</fullName>
    </recommendedName>
</protein>
<evidence type="ECO:0000313" key="1">
    <source>
        <dbReference type="EMBL" id="REC63246.1"/>
    </source>
</evidence>
<name>A0A3D9CCB3_9FLAO</name>
<sequence length="202" mass="24280">MNGLLKIIAVLSLLSLISCKNYYYFKGQENVETDHPDKYSKFVLTFDNGNQHIPFYTYGDYQFKKIDKQYIFFKNPEMHKLLHDKLPQMNGEQFLFMYTNQPTFSNILGFFYKDMSIEDVKKLYTAVQHREDETQLFSRYNFGKFQVYDFYKTIQGGVVRFISVNNPDYSKDPDYKWFNREINTVFFDINRSLWDGYVDPIN</sequence>
<keyword evidence="2" id="KW-1185">Reference proteome</keyword>
<comment type="caution">
    <text evidence="1">The sequence shown here is derived from an EMBL/GenBank/DDBJ whole genome shotgun (WGS) entry which is preliminary data.</text>
</comment>
<dbReference type="EMBL" id="QNVT01000004">
    <property type="protein sequence ID" value="REC63246.1"/>
    <property type="molecule type" value="Genomic_DNA"/>
</dbReference>
<accession>A0A3D9CCB3</accession>
<reference evidence="2" key="1">
    <citation type="submission" date="2018-06" db="EMBL/GenBank/DDBJ databases">
        <authorList>
            <person name="Lum Nde A."/>
            <person name="Hugo C."/>
        </authorList>
    </citation>
    <scope>NUCLEOTIDE SEQUENCE [LARGE SCALE GENOMIC DNA]</scope>
    <source>
        <strain evidence="2">1_F178</strain>
    </source>
</reference>
<dbReference type="AlphaFoldDB" id="A0A3D9CCB3"/>
<evidence type="ECO:0008006" key="3">
    <source>
        <dbReference type="Google" id="ProtNLM"/>
    </source>
</evidence>
<organism evidence="1 2">
    <name type="scientific">Chryseobacterium pennae</name>
    <dbReference type="NCBI Taxonomy" id="2258962"/>
    <lineage>
        <taxon>Bacteria</taxon>
        <taxon>Pseudomonadati</taxon>
        <taxon>Bacteroidota</taxon>
        <taxon>Flavobacteriia</taxon>
        <taxon>Flavobacteriales</taxon>
        <taxon>Weeksellaceae</taxon>
        <taxon>Chryseobacterium group</taxon>
        <taxon>Chryseobacterium</taxon>
    </lineage>
</organism>